<name>A0ABS9QA48_9HYPH</name>
<dbReference type="EMBL" id="JAKREW010000002">
    <property type="protein sequence ID" value="MCG7504265.1"/>
    <property type="molecule type" value="Genomic_DNA"/>
</dbReference>
<comment type="caution">
    <text evidence="1">The sequence shown here is derived from an EMBL/GenBank/DDBJ whole genome shotgun (WGS) entry which is preliminary data.</text>
</comment>
<accession>A0ABS9QA48</accession>
<dbReference type="Gene3D" id="3.10.450.50">
    <property type="match status" value="1"/>
</dbReference>
<evidence type="ECO:0000313" key="2">
    <source>
        <dbReference type="Proteomes" id="UP001201701"/>
    </source>
</evidence>
<organism evidence="1 2">
    <name type="scientific">Mesorhizobium retamae</name>
    <dbReference type="NCBI Taxonomy" id="2912854"/>
    <lineage>
        <taxon>Bacteria</taxon>
        <taxon>Pseudomonadati</taxon>
        <taxon>Pseudomonadota</taxon>
        <taxon>Alphaproteobacteria</taxon>
        <taxon>Hyphomicrobiales</taxon>
        <taxon>Phyllobacteriaceae</taxon>
        <taxon>Mesorhizobium</taxon>
    </lineage>
</organism>
<sequence>MPVVGSSKLYAVIIFALTLDSARAEDHAVIGRWYSALLVADRGSLSDMLADDARIRLQDVDTEQNKQQFLASMDEWKGAVAGANIRHRIESADNGLVTVVVCYDFPGNDLMTREVFALTDERITASSQATIAENCDGF</sequence>
<dbReference type="Proteomes" id="UP001201701">
    <property type="component" value="Unassembled WGS sequence"/>
</dbReference>
<protein>
    <submittedName>
        <fullName evidence="1">Nuclear transport factor 2 family protein</fullName>
    </submittedName>
</protein>
<gene>
    <name evidence="1" type="ORF">L4923_04450</name>
</gene>
<dbReference type="RefSeq" id="WP_239362346.1">
    <property type="nucleotide sequence ID" value="NZ_JAKREW010000002.1"/>
</dbReference>
<dbReference type="SUPFAM" id="SSF54427">
    <property type="entry name" value="NTF2-like"/>
    <property type="match status" value="1"/>
</dbReference>
<proteinExistence type="predicted"/>
<reference evidence="1 2" key="1">
    <citation type="submission" date="2022-02" db="EMBL/GenBank/DDBJ databases">
        <title>Draft genome sequence of Mezorhizobium retamae strain IRAMC:0171 isolated from Retama raetam nodules.</title>
        <authorList>
            <person name="Bengaied R."/>
            <person name="Sbissi I."/>
            <person name="Huber K."/>
            <person name="Ghodbane F."/>
            <person name="Nouioui I."/>
            <person name="Tarhouni M."/>
            <person name="Gtari M."/>
        </authorList>
    </citation>
    <scope>NUCLEOTIDE SEQUENCE [LARGE SCALE GENOMIC DNA]</scope>
    <source>
        <strain evidence="1 2">IRAMC:0171</strain>
    </source>
</reference>
<dbReference type="InterPro" id="IPR032710">
    <property type="entry name" value="NTF2-like_dom_sf"/>
</dbReference>
<keyword evidence="2" id="KW-1185">Reference proteome</keyword>
<evidence type="ECO:0000313" key="1">
    <source>
        <dbReference type="EMBL" id="MCG7504265.1"/>
    </source>
</evidence>